<keyword evidence="8" id="KW-1185">Reference proteome</keyword>
<feature type="transmembrane region" description="Helical" evidence="6">
    <location>
        <begin position="64"/>
        <end position="85"/>
    </location>
</feature>
<keyword evidence="2" id="KW-1003">Cell membrane</keyword>
<evidence type="ECO:0000256" key="4">
    <source>
        <dbReference type="ARBA" id="ARBA00022989"/>
    </source>
</evidence>
<comment type="caution">
    <text evidence="7">The sequence shown here is derived from an EMBL/GenBank/DDBJ whole genome shotgun (WGS) entry which is preliminary data.</text>
</comment>
<dbReference type="Proteomes" id="UP000294887">
    <property type="component" value="Unassembled WGS sequence"/>
</dbReference>
<feature type="transmembrane region" description="Helical" evidence="6">
    <location>
        <begin position="324"/>
        <end position="344"/>
    </location>
</feature>
<keyword evidence="4 6" id="KW-1133">Transmembrane helix</keyword>
<dbReference type="InterPro" id="IPR001851">
    <property type="entry name" value="ABC_transp_permease"/>
</dbReference>
<evidence type="ECO:0000256" key="6">
    <source>
        <dbReference type="SAM" id="Phobius"/>
    </source>
</evidence>
<evidence type="ECO:0000313" key="8">
    <source>
        <dbReference type="Proteomes" id="UP000294887"/>
    </source>
</evidence>
<gene>
    <name evidence="7" type="ORF">EV695_1901</name>
</gene>
<dbReference type="EMBL" id="SMFQ01000003">
    <property type="protein sequence ID" value="TCJ87391.1"/>
    <property type="molecule type" value="Genomic_DNA"/>
</dbReference>
<dbReference type="PANTHER" id="PTHR47089">
    <property type="entry name" value="ABC TRANSPORTER, PERMEASE PROTEIN"/>
    <property type="match status" value="1"/>
</dbReference>
<keyword evidence="5 6" id="KW-0472">Membrane</keyword>
<dbReference type="PANTHER" id="PTHR47089:SF1">
    <property type="entry name" value="GUANOSINE ABC TRANSPORTER PERMEASE PROTEIN NUPP"/>
    <property type="match status" value="1"/>
</dbReference>
<feature type="transmembrane region" description="Helical" evidence="6">
    <location>
        <begin position="92"/>
        <end position="109"/>
    </location>
</feature>
<organism evidence="7 8">
    <name type="scientific">Cocleimonas flava</name>
    <dbReference type="NCBI Taxonomy" id="634765"/>
    <lineage>
        <taxon>Bacteria</taxon>
        <taxon>Pseudomonadati</taxon>
        <taxon>Pseudomonadota</taxon>
        <taxon>Gammaproteobacteria</taxon>
        <taxon>Thiotrichales</taxon>
        <taxon>Thiotrichaceae</taxon>
        <taxon>Cocleimonas</taxon>
    </lineage>
</organism>
<feature type="transmembrane region" description="Helical" evidence="6">
    <location>
        <begin position="150"/>
        <end position="169"/>
    </location>
</feature>
<evidence type="ECO:0000256" key="1">
    <source>
        <dbReference type="ARBA" id="ARBA00004429"/>
    </source>
</evidence>
<dbReference type="GO" id="GO:0022857">
    <property type="term" value="F:transmembrane transporter activity"/>
    <property type="evidence" value="ECO:0007669"/>
    <property type="project" value="InterPro"/>
</dbReference>
<evidence type="ECO:0000313" key="7">
    <source>
        <dbReference type="EMBL" id="TCJ87391.1"/>
    </source>
</evidence>
<name>A0A4R1F9E5_9GAMM</name>
<keyword evidence="3 6" id="KW-0812">Transmembrane</keyword>
<evidence type="ECO:0000256" key="5">
    <source>
        <dbReference type="ARBA" id="ARBA00023136"/>
    </source>
</evidence>
<evidence type="ECO:0000256" key="2">
    <source>
        <dbReference type="ARBA" id="ARBA00022475"/>
    </source>
</evidence>
<feature type="transmembrane region" description="Helical" evidence="6">
    <location>
        <begin position="296"/>
        <end position="312"/>
    </location>
</feature>
<accession>A0A4R1F9E5</accession>
<dbReference type="RefSeq" id="WP_207907032.1">
    <property type="nucleotide sequence ID" value="NZ_BAAAFU010000004.1"/>
</dbReference>
<reference evidence="7 8" key="1">
    <citation type="submission" date="2019-03" db="EMBL/GenBank/DDBJ databases">
        <title>Genomic Encyclopedia of Type Strains, Phase IV (KMG-IV): sequencing the most valuable type-strain genomes for metagenomic binning, comparative biology and taxonomic classification.</title>
        <authorList>
            <person name="Goeker M."/>
        </authorList>
    </citation>
    <scope>NUCLEOTIDE SEQUENCE [LARGE SCALE GENOMIC DNA]</scope>
    <source>
        <strain evidence="7 8">DSM 24830</strain>
    </source>
</reference>
<dbReference type="AlphaFoldDB" id="A0A4R1F9E5"/>
<dbReference type="GO" id="GO:0005886">
    <property type="term" value="C:plasma membrane"/>
    <property type="evidence" value="ECO:0007669"/>
    <property type="project" value="UniProtKB-SubCell"/>
</dbReference>
<dbReference type="CDD" id="cd06580">
    <property type="entry name" value="TM_PBP1_transp_TpRbsC_like"/>
    <property type="match status" value="1"/>
</dbReference>
<proteinExistence type="predicted"/>
<feature type="transmembrane region" description="Helical" evidence="6">
    <location>
        <begin position="115"/>
        <end position="138"/>
    </location>
</feature>
<sequence length="373" mass="39588">MLPRLIKRQAPSKAMVFLSPILALLLTLLASVVLFLIMGVSPSAALHAFFVEPISSIYGLTELMVKATPLILIGVALSLGFRAGVWNIGAEGQLILGGIFGGSTALFFYEKTGFYIIPLILIMGIIGGMLWAGIVAFLKTRFNANEILTSLMLSYVAALLLNLLIHGPLKDPDGFNFPESRLFSDSALLPILYDGTRLHLGAVIALFFVGIGWILLSRTLLGYQIKVMGDAPAAGEHAGFSHSKIIWTTLLISGGAAGLAGAIEVSGPIGQLLPNISPGYGFAAIIVAYVGRLHPLGVLFAALLLALSYLGGETAQMKLNLPVAVTGVFQGLLLFFLLACDVLIQYKIRTSKKSESTFAPAVKSSIKSTSEVK</sequence>
<comment type="subcellular location">
    <subcellularLocation>
        <location evidence="1">Cell inner membrane</location>
        <topology evidence="1">Multi-pass membrane protein</topology>
    </subcellularLocation>
</comment>
<protein>
    <submittedName>
        <fullName evidence="7">Nucleoside ABC transporter membrane protein</fullName>
    </submittedName>
</protein>
<evidence type="ECO:0000256" key="3">
    <source>
        <dbReference type="ARBA" id="ARBA00022692"/>
    </source>
</evidence>
<feature type="transmembrane region" description="Helical" evidence="6">
    <location>
        <begin position="198"/>
        <end position="216"/>
    </location>
</feature>
<dbReference type="Pfam" id="PF02653">
    <property type="entry name" value="BPD_transp_2"/>
    <property type="match status" value="1"/>
</dbReference>